<dbReference type="EMBL" id="JAUHHV010000002">
    <property type="protein sequence ID" value="KAK1432776.1"/>
    <property type="molecule type" value="Genomic_DNA"/>
</dbReference>
<keyword evidence="2" id="KW-1185">Reference proteome</keyword>
<gene>
    <name evidence="1" type="ORF">QVD17_09676</name>
</gene>
<reference evidence="1" key="1">
    <citation type="journal article" date="2023" name="bioRxiv">
        <title>Improved chromosome-level genome assembly for marigold (Tagetes erecta).</title>
        <authorList>
            <person name="Jiang F."/>
            <person name="Yuan L."/>
            <person name="Wang S."/>
            <person name="Wang H."/>
            <person name="Xu D."/>
            <person name="Wang A."/>
            <person name="Fan W."/>
        </authorList>
    </citation>
    <scope>NUCLEOTIDE SEQUENCE</scope>
    <source>
        <strain evidence="1">WSJ</strain>
        <tissue evidence="1">Leaf</tissue>
    </source>
</reference>
<organism evidence="1 2">
    <name type="scientific">Tagetes erecta</name>
    <name type="common">African marigold</name>
    <dbReference type="NCBI Taxonomy" id="13708"/>
    <lineage>
        <taxon>Eukaryota</taxon>
        <taxon>Viridiplantae</taxon>
        <taxon>Streptophyta</taxon>
        <taxon>Embryophyta</taxon>
        <taxon>Tracheophyta</taxon>
        <taxon>Spermatophyta</taxon>
        <taxon>Magnoliopsida</taxon>
        <taxon>eudicotyledons</taxon>
        <taxon>Gunneridae</taxon>
        <taxon>Pentapetalae</taxon>
        <taxon>asterids</taxon>
        <taxon>campanulids</taxon>
        <taxon>Asterales</taxon>
        <taxon>Asteraceae</taxon>
        <taxon>Asteroideae</taxon>
        <taxon>Heliantheae alliance</taxon>
        <taxon>Tageteae</taxon>
        <taxon>Tagetes</taxon>
    </lineage>
</organism>
<protein>
    <submittedName>
        <fullName evidence="1">Uncharacterized protein</fullName>
    </submittedName>
</protein>
<comment type="caution">
    <text evidence="1">The sequence shown here is derived from an EMBL/GenBank/DDBJ whole genome shotgun (WGS) entry which is preliminary data.</text>
</comment>
<evidence type="ECO:0000313" key="1">
    <source>
        <dbReference type="EMBL" id="KAK1432776.1"/>
    </source>
</evidence>
<evidence type="ECO:0000313" key="2">
    <source>
        <dbReference type="Proteomes" id="UP001229421"/>
    </source>
</evidence>
<accession>A0AAD8L4T3</accession>
<dbReference type="Proteomes" id="UP001229421">
    <property type="component" value="Unassembled WGS sequence"/>
</dbReference>
<name>A0AAD8L4T3_TARER</name>
<proteinExistence type="predicted"/>
<sequence length="135" mass="15016">MVMLGMKLGGDVPFKKSIQTYLMTNVAQDALIPFALVSYTPQLYPSNKYRTKELLILKRNKKSSKLSLQNYTTPPGHHNHRSFPEAAPPSLVVGSSLTITARFHLHRFHHRSSATASKISTSAWLPPTTSPSIDD</sequence>
<dbReference type="AlphaFoldDB" id="A0AAD8L4T3"/>